<dbReference type="InterPro" id="IPR015424">
    <property type="entry name" value="PyrdxlP-dep_Trfase"/>
</dbReference>
<dbReference type="NCBIfam" id="NF000586">
    <property type="entry name" value="PRK00011.1"/>
    <property type="match status" value="1"/>
</dbReference>
<keyword evidence="6 7" id="KW-0663">Pyridoxal phosphate</keyword>
<dbReference type="GO" id="GO:0030170">
    <property type="term" value="F:pyridoxal phosphate binding"/>
    <property type="evidence" value="ECO:0007669"/>
    <property type="project" value="InterPro"/>
</dbReference>
<keyword evidence="11" id="KW-0489">Methyltransferase</keyword>
<dbReference type="Proteomes" id="UP001152797">
    <property type="component" value="Unassembled WGS sequence"/>
</dbReference>
<comment type="cofactor">
    <cofactor evidence="1 7">
        <name>pyridoxal 5'-phosphate</name>
        <dbReference type="ChEBI" id="CHEBI:597326"/>
    </cofactor>
</comment>
<evidence type="ECO:0000256" key="3">
    <source>
        <dbReference type="ARBA" id="ARBA00006376"/>
    </source>
</evidence>
<evidence type="ECO:0000256" key="5">
    <source>
        <dbReference type="ARBA" id="ARBA00022679"/>
    </source>
</evidence>
<dbReference type="OrthoDB" id="10265628at2759"/>
<accession>A0A9P1GNA7</accession>
<evidence type="ECO:0000256" key="6">
    <source>
        <dbReference type="ARBA" id="ARBA00022898"/>
    </source>
</evidence>
<dbReference type="PANTHER" id="PTHR11680:SF28">
    <property type="entry name" value="SERINE HYDROXYMETHYLTRANSFERASE, MITOCHONDRIAL"/>
    <property type="match status" value="1"/>
</dbReference>
<dbReference type="GO" id="GO:0032259">
    <property type="term" value="P:methylation"/>
    <property type="evidence" value="ECO:0007669"/>
    <property type="project" value="UniProtKB-KW"/>
</dbReference>
<dbReference type="FunFam" id="3.40.640.10:FF:000097">
    <property type="entry name" value="Serine hydroxymethyltransferase"/>
    <property type="match status" value="1"/>
</dbReference>
<keyword evidence="12" id="KW-1185">Reference proteome</keyword>
<comment type="similarity">
    <text evidence="3 7">Belongs to the SHMT family.</text>
</comment>
<dbReference type="GO" id="GO:0004372">
    <property type="term" value="F:glycine hydroxymethyltransferase activity"/>
    <property type="evidence" value="ECO:0007669"/>
    <property type="project" value="UniProtKB-EC"/>
</dbReference>
<keyword evidence="5 7" id="KW-0808">Transferase</keyword>
<dbReference type="PANTHER" id="PTHR11680">
    <property type="entry name" value="SERINE HYDROXYMETHYLTRANSFERASE"/>
    <property type="match status" value="1"/>
</dbReference>
<evidence type="ECO:0000313" key="9">
    <source>
        <dbReference type="EMBL" id="CAI4018000.1"/>
    </source>
</evidence>
<gene>
    <name evidence="9" type="ORF">C1SCF055_LOCUS42603</name>
</gene>
<comment type="pathway">
    <text evidence="2 7">One-carbon metabolism; tetrahydrofolate interconversion.</text>
</comment>
<protein>
    <recommendedName>
        <fullName evidence="7">Serine hydroxymethyltransferase</fullName>
        <ecNumber evidence="7">2.1.2.1</ecNumber>
    </recommendedName>
</protein>
<name>A0A9P1GNA7_9DINO</name>
<dbReference type="InterPro" id="IPR039429">
    <property type="entry name" value="SHMT-like_dom"/>
</dbReference>
<evidence type="ECO:0000256" key="7">
    <source>
        <dbReference type="RuleBase" id="RU000585"/>
    </source>
</evidence>
<reference evidence="10" key="2">
    <citation type="submission" date="2024-04" db="EMBL/GenBank/DDBJ databases">
        <authorList>
            <person name="Chen Y."/>
            <person name="Shah S."/>
            <person name="Dougan E. K."/>
            <person name="Thang M."/>
            <person name="Chan C."/>
        </authorList>
    </citation>
    <scope>NUCLEOTIDE SEQUENCE [LARGE SCALE GENOMIC DNA]</scope>
</reference>
<evidence type="ECO:0000313" key="12">
    <source>
        <dbReference type="Proteomes" id="UP001152797"/>
    </source>
</evidence>
<reference evidence="9" key="1">
    <citation type="submission" date="2022-10" db="EMBL/GenBank/DDBJ databases">
        <authorList>
            <person name="Chen Y."/>
            <person name="Dougan E. K."/>
            <person name="Chan C."/>
            <person name="Rhodes N."/>
            <person name="Thang M."/>
        </authorList>
    </citation>
    <scope>NUCLEOTIDE SEQUENCE</scope>
</reference>
<dbReference type="InterPro" id="IPR015422">
    <property type="entry name" value="PyrdxlP-dep_Trfase_small"/>
</dbReference>
<dbReference type="PROSITE" id="PS00096">
    <property type="entry name" value="SHMT"/>
    <property type="match status" value="1"/>
</dbReference>
<dbReference type="CDD" id="cd00378">
    <property type="entry name" value="SHMT"/>
    <property type="match status" value="1"/>
</dbReference>
<dbReference type="GO" id="GO:0019264">
    <property type="term" value="P:glycine biosynthetic process from serine"/>
    <property type="evidence" value="ECO:0007669"/>
    <property type="project" value="InterPro"/>
</dbReference>
<evidence type="ECO:0000313" key="10">
    <source>
        <dbReference type="EMBL" id="CAL1171375.1"/>
    </source>
</evidence>
<evidence type="ECO:0000256" key="4">
    <source>
        <dbReference type="ARBA" id="ARBA00022563"/>
    </source>
</evidence>
<dbReference type="GO" id="GO:0035999">
    <property type="term" value="P:tetrahydrofolate interconversion"/>
    <property type="evidence" value="ECO:0007669"/>
    <property type="project" value="InterPro"/>
</dbReference>
<dbReference type="EMBL" id="CAMXCT020006668">
    <property type="protein sequence ID" value="CAL1171375.1"/>
    <property type="molecule type" value="Genomic_DNA"/>
</dbReference>
<sequence>MNTEEKKQYVAQLWKHFDKTWENVAVVAKELQAMGYLKDYALAPPSVWGRQLPAVGMVSNGPSTMPSGAMALRPLRCVRPLKALSALGRAARPISVEAMQLNAPLKEMDPDVHGIIEAEKQRQKRCVNLIASENFAPVPVLEAVGSVMVNKYSEGYPGARYYGGNEFIDQAEKLCQQRALEACRLDPAQWGVNVQSLSGSPANFQVFTALCDVHDRIMGLDLPHGGHLSHGYQTDTKKISMVSKYFESIPYRLNEETGLIDYDECEKFALRIRPKILIAGTSAYSRLIDYSRMRQIADKCGAYLLADMAHISGLVVGGVIPSPFEYADVVTTTTHKSLRGPRGAMIFFRKGQRGADKKGNPIMYDLEERINAAVFPGLQGGPHNQSITALAVALKQAMAPEFKTYTQQVMKNAKALGESLQSCKFNLVSGGTDNHLLLLDLRSKGVNGSKAEAVCEQASIVLNKNTIPGDKSAMNPNGLRVGTPAMTSRGLMEEDFVKIGQFIGSAVDVAVEVQKQSGPKIVDFKKVLKESPPGQLFELKQQVEDFASASAYE</sequence>
<dbReference type="InterPro" id="IPR049943">
    <property type="entry name" value="Ser_HO-MeTrfase-like"/>
</dbReference>
<dbReference type="InterPro" id="IPR001085">
    <property type="entry name" value="Ser_HO-MeTrfase"/>
</dbReference>
<comment type="caution">
    <text evidence="9">The sequence shown here is derived from an EMBL/GenBank/DDBJ whole genome shotgun (WGS) entry which is preliminary data.</text>
</comment>
<dbReference type="EC" id="2.1.2.1" evidence="7"/>
<evidence type="ECO:0000256" key="2">
    <source>
        <dbReference type="ARBA" id="ARBA00004777"/>
    </source>
</evidence>
<comment type="function">
    <text evidence="7">Interconversion of serine and glycine.</text>
</comment>
<dbReference type="Gene3D" id="3.90.1150.10">
    <property type="entry name" value="Aspartate Aminotransferase, domain 1"/>
    <property type="match status" value="1"/>
</dbReference>
<dbReference type="InterPro" id="IPR015421">
    <property type="entry name" value="PyrdxlP-dep_Trfase_major"/>
</dbReference>
<feature type="domain" description="Serine hydroxymethyltransferase-like" evidence="8">
    <location>
        <begin position="105"/>
        <end position="503"/>
    </location>
</feature>
<evidence type="ECO:0000259" key="8">
    <source>
        <dbReference type="Pfam" id="PF00464"/>
    </source>
</evidence>
<organism evidence="9">
    <name type="scientific">Cladocopium goreaui</name>
    <dbReference type="NCBI Taxonomy" id="2562237"/>
    <lineage>
        <taxon>Eukaryota</taxon>
        <taxon>Sar</taxon>
        <taxon>Alveolata</taxon>
        <taxon>Dinophyceae</taxon>
        <taxon>Suessiales</taxon>
        <taxon>Symbiodiniaceae</taxon>
        <taxon>Cladocopium</taxon>
    </lineage>
</organism>
<evidence type="ECO:0000313" key="11">
    <source>
        <dbReference type="EMBL" id="CAL4805312.1"/>
    </source>
</evidence>
<dbReference type="EMBL" id="CAMXCT030006668">
    <property type="protein sequence ID" value="CAL4805312.1"/>
    <property type="molecule type" value="Genomic_DNA"/>
</dbReference>
<keyword evidence="4 7" id="KW-0554">One-carbon metabolism</keyword>
<dbReference type="Pfam" id="PF00464">
    <property type="entry name" value="SHMT"/>
    <property type="match status" value="1"/>
</dbReference>
<dbReference type="Gene3D" id="3.40.640.10">
    <property type="entry name" value="Type I PLP-dependent aspartate aminotransferase-like (Major domain)"/>
    <property type="match status" value="1"/>
</dbReference>
<proteinExistence type="inferred from homology"/>
<comment type="catalytic activity">
    <reaction evidence="7">
        <text>(6R)-5,10-methylene-5,6,7,8-tetrahydrofolate + glycine + H2O = (6S)-5,6,7,8-tetrahydrofolate + L-serine</text>
        <dbReference type="Rhea" id="RHEA:15481"/>
        <dbReference type="ChEBI" id="CHEBI:15377"/>
        <dbReference type="ChEBI" id="CHEBI:15636"/>
        <dbReference type="ChEBI" id="CHEBI:33384"/>
        <dbReference type="ChEBI" id="CHEBI:57305"/>
        <dbReference type="ChEBI" id="CHEBI:57453"/>
        <dbReference type="EC" id="2.1.2.1"/>
    </reaction>
</comment>
<dbReference type="SUPFAM" id="SSF53383">
    <property type="entry name" value="PLP-dependent transferases"/>
    <property type="match status" value="1"/>
</dbReference>
<dbReference type="GO" id="GO:0008168">
    <property type="term" value="F:methyltransferase activity"/>
    <property type="evidence" value="ECO:0007669"/>
    <property type="project" value="UniProtKB-KW"/>
</dbReference>
<evidence type="ECO:0000256" key="1">
    <source>
        <dbReference type="ARBA" id="ARBA00001933"/>
    </source>
</evidence>
<dbReference type="HAMAP" id="MF_00051">
    <property type="entry name" value="SHMT"/>
    <property type="match status" value="1"/>
</dbReference>
<dbReference type="GO" id="GO:0005739">
    <property type="term" value="C:mitochondrion"/>
    <property type="evidence" value="ECO:0007669"/>
    <property type="project" value="TreeGrafter"/>
</dbReference>
<dbReference type="InterPro" id="IPR019798">
    <property type="entry name" value="Ser_HO-MeTrfase_PLP_BS"/>
</dbReference>
<dbReference type="AlphaFoldDB" id="A0A9P1GNA7"/>
<dbReference type="EMBL" id="CAMXCT010006668">
    <property type="protein sequence ID" value="CAI4018000.1"/>
    <property type="molecule type" value="Genomic_DNA"/>
</dbReference>